<evidence type="ECO:0000256" key="3">
    <source>
        <dbReference type="PROSITE-ProRule" id="PRU00339"/>
    </source>
</evidence>
<dbReference type="InterPro" id="IPR019734">
    <property type="entry name" value="TPR_rpt"/>
</dbReference>
<dbReference type="Proteomes" id="UP000446768">
    <property type="component" value="Unassembled WGS sequence"/>
</dbReference>
<name>A0A7X2LUJ0_9BURK</name>
<dbReference type="GO" id="GO:0004016">
    <property type="term" value="F:adenylate cyclase activity"/>
    <property type="evidence" value="ECO:0007669"/>
    <property type="project" value="TreeGrafter"/>
</dbReference>
<dbReference type="GO" id="GO:0005737">
    <property type="term" value="C:cytoplasm"/>
    <property type="evidence" value="ECO:0007669"/>
    <property type="project" value="TreeGrafter"/>
</dbReference>
<evidence type="ECO:0000256" key="1">
    <source>
        <dbReference type="ARBA" id="ARBA00022741"/>
    </source>
</evidence>
<keyword evidence="6" id="KW-1185">Reference proteome</keyword>
<dbReference type="PANTHER" id="PTHR16305">
    <property type="entry name" value="TESTICULAR SOLUBLE ADENYLYL CYCLASE"/>
    <property type="match status" value="1"/>
</dbReference>
<evidence type="ECO:0000313" key="6">
    <source>
        <dbReference type="Proteomes" id="UP000446768"/>
    </source>
</evidence>
<dbReference type="GO" id="GO:0003677">
    <property type="term" value="F:DNA binding"/>
    <property type="evidence" value="ECO:0007669"/>
    <property type="project" value="InterPro"/>
</dbReference>
<dbReference type="PROSITE" id="PS50005">
    <property type="entry name" value="TPR"/>
    <property type="match status" value="1"/>
</dbReference>
<dbReference type="InterPro" id="IPR010982">
    <property type="entry name" value="Lambda_DNA-bd_dom_sf"/>
</dbReference>
<gene>
    <name evidence="5" type="ORF">GJ700_14640</name>
</gene>
<protein>
    <submittedName>
        <fullName evidence="5">Tetratricopeptide repeat protein</fullName>
    </submittedName>
</protein>
<dbReference type="Gene3D" id="1.10.260.40">
    <property type="entry name" value="lambda repressor-like DNA-binding domains"/>
    <property type="match status" value="1"/>
</dbReference>
<dbReference type="RefSeq" id="WP_154375023.1">
    <property type="nucleotide sequence ID" value="NZ_WKJJ01000008.1"/>
</dbReference>
<dbReference type="SMART" id="SM00028">
    <property type="entry name" value="TPR"/>
    <property type="match status" value="3"/>
</dbReference>
<dbReference type="PANTHER" id="PTHR16305:SF28">
    <property type="entry name" value="GUANYLATE CYCLASE DOMAIN-CONTAINING PROTEIN"/>
    <property type="match status" value="1"/>
</dbReference>
<feature type="repeat" description="TPR" evidence="3">
    <location>
        <begin position="863"/>
        <end position="896"/>
    </location>
</feature>
<feature type="domain" description="HTH cro/C1-type" evidence="4">
    <location>
        <begin position="28"/>
        <end position="86"/>
    </location>
</feature>
<dbReference type="SMART" id="SM00530">
    <property type="entry name" value="HTH_XRE"/>
    <property type="match status" value="1"/>
</dbReference>
<dbReference type="InterPro" id="IPR011990">
    <property type="entry name" value="TPR-like_helical_dom_sf"/>
</dbReference>
<dbReference type="InterPro" id="IPR001387">
    <property type="entry name" value="Cro/C1-type_HTH"/>
</dbReference>
<dbReference type="SUPFAM" id="SSF47413">
    <property type="entry name" value="lambda repressor-like DNA-binding domains"/>
    <property type="match status" value="1"/>
</dbReference>
<dbReference type="Gene3D" id="1.25.40.10">
    <property type="entry name" value="Tetratricopeptide repeat domain"/>
    <property type="match status" value="1"/>
</dbReference>
<dbReference type="SUPFAM" id="SSF48452">
    <property type="entry name" value="TPR-like"/>
    <property type="match status" value="1"/>
</dbReference>
<dbReference type="CDD" id="cd00093">
    <property type="entry name" value="HTH_XRE"/>
    <property type="match status" value="1"/>
</dbReference>
<accession>A0A7X2LUJ0</accession>
<dbReference type="Pfam" id="PF13424">
    <property type="entry name" value="TPR_12"/>
    <property type="match status" value="1"/>
</dbReference>
<reference evidence="5 6" key="1">
    <citation type="submission" date="2019-11" db="EMBL/GenBank/DDBJ databases">
        <title>Novel species isolated from a subtropical stream in China.</title>
        <authorList>
            <person name="Lu H."/>
        </authorList>
    </citation>
    <scope>NUCLEOTIDE SEQUENCE [LARGE SCALE GENOMIC DNA]</scope>
    <source>
        <strain evidence="5 6">FT92W</strain>
    </source>
</reference>
<dbReference type="SUPFAM" id="SSF55073">
    <property type="entry name" value="Nucleotide cyclase"/>
    <property type="match status" value="1"/>
</dbReference>
<dbReference type="GO" id="GO:0005524">
    <property type="term" value="F:ATP binding"/>
    <property type="evidence" value="ECO:0007669"/>
    <property type="project" value="UniProtKB-KW"/>
</dbReference>
<proteinExistence type="predicted"/>
<keyword evidence="2" id="KW-0067">ATP-binding</keyword>
<evidence type="ECO:0000313" key="5">
    <source>
        <dbReference type="EMBL" id="MRV72944.1"/>
    </source>
</evidence>
<dbReference type="EMBL" id="WKJJ01000008">
    <property type="protein sequence ID" value="MRV72944.1"/>
    <property type="molecule type" value="Genomic_DNA"/>
</dbReference>
<organism evidence="5 6">
    <name type="scientific">Pseudoduganella rivuli</name>
    <dbReference type="NCBI Taxonomy" id="2666085"/>
    <lineage>
        <taxon>Bacteria</taxon>
        <taxon>Pseudomonadati</taxon>
        <taxon>Pseudomonadota</taxon>
        <taxon>Betaproteobacteria</taxon>
        <taxon>Burkholderiales</taxon>
        <taxon>Oxalobacteraceae</taxon>
        <taxon>Telluria group</taxon>
        <taxon>Pseudoduganella</taxon>
    </lineage>
</organism>
<keyword evidence="1" id="KW-0547">Nucleotide-binding</keyword>
<dbReference type="SUPFAM" id="SSF52540">
    <property type="entry name" value="P-loop containing nucleoside triphosphate hydrolases"/>
    <property type="match status" value="1"/>
</dbReference>
<dbReference type="AlphaFoldDB" id="A0A7X2LUJ0"/>
<dbReference type="InterPro" id="IPR027417">
    <property type="entry name" value="P-loop_NTPase"/>
</dbReference>
<sequence>MNLDASKVNNNETPLPQDGRVLLDATLLKRLRKARGLSQEALADLCFQNQLCVSIASIKRAETGKIVLYRTARHLAQVFDVELDQLMAAASPATAAGDAVAAMPLPPAAPAAGRHSHAAGGFAVPAPDLPLFPPHAAVHGAQPIPPGVPALYDLHYDDVVRYVVMLHAELTMPPGADSAAVRDIAAIVQQFGGKVTGVDGCTVSAAFGLPQAYRSDAERCMRCAIELNRHLLTHGGRAMAMRLARWESGAATGNAPDLRQPPRPAASVLPFRLPLHVERKLLPLLDHRFLFSDDGARDSGYLLFSKPAASDASQLPPLIGRYAETRQFKAVAEGVLESQAGHILYVRAVAGVGKSRLAQEFIDIARAAGMRCHMAEVLDTGVVHAEHAGADHGWRAPLEQLARSLLGLGVQPAHGDSPLIADLVARLYLPPETALFYHVLAGVRLDAEQHALYAAMSQDVRDQGWTRALQMLVLRLAMTEPQLIALEDVHWGDPYLFDALGPLLALSHEAPVLWVITSRVENDPLESALRQQMADLGLTVFDLAPMPAREAMALADQFTDVDPAYRARCVERAQGNPLFLTQLLASPGQQLPDSLKHLIQARLDGMPAQHRQALRMASVLGPRFELDLLRDALGDGGYVPQAAGRDSLLRKTADNGCSFVHDLVMHCIYDTIDPQQLRQLHAVAALAWRQRDAAQCAHHLYRANDPGALDMMLQAIRERLERHQFEAALDLASSCNAYDSTSFSSFTLALLRAHASTGMGHMGNARQYYQHAIMLSGRPQEKIDAVIGLAGVLNILEELEEEERLLDETVPLALSVGAEAALGKLLYLKGNIYFPRGNYTECRRYHEDAARYAEAADMSETQARALSGVGDSYYAQGRMRKAFDLFSQCLAMCERHRYVHIEASNRAALGSTRIYLGDTEGAVSDALASATLAHKVGNRRAETFSRMTAGWALVADGALDAATEQVELGLELARTLGSSRFETFLMESQARITWLNGDHALAERQINATAQQMERLQLQNFIGPWVLGTQALFTRDADVRRRALLQGAAYLNRDCLAHNAYRFYLSAAEVSLLDGDLVAASFYADQLLATAAQESCAWAEHHVALLRAYAQWLREPDEALRRTLTELDDRSVQYGYAQAAPRLRMALQGALQGRLLKTV</sequence>
<evidence type="ECO:0000256" key="2">
    <source>
        <dbReference type="ARBA" id="ARBA00022840"/>
    </source>
</evidence>
<comment type="caution">
    <text evidence="5">The sequence shown here is derived from an EMBL/GenBank/DDBJ whole genome shotgun (WGS) entry which is preliminary data.</text>
</comment>
<keyword evidence="3" id="KW-0802">TPR repeat</keyword>
<dbReference type="InterPro" id="IPR029787">
    <property type="entry name" value="Nucleotide_cyclase"/>
</dbReference>
<evidence type="ECO:0000259" key="4">
    <source>
        <dbReference type="PROSITE" id="PS50943"/>
    </source>
</evidence>
<dbReference type="PROSITE" id="PS50943">
    <property type="entry name" value="HTH_CROC1"/>
    <property type="match status" value="1"/>
</dbReference>
<dbReference type="Gene3D" id="3.30.70.1230">
    <property type="entry name" value="Nucleotide cyclase"/>
    <property type="match status" value="1"/>
</dbReference>